<evidence type="ECO:0000256" key="12">
    <source>
        <dbReference type="ARBA" id="ARBA00038518"/>
    </source>
</evidence>
<dbReference type="Ensembl" id="ENSMLUT00000006944.2">
    <property type="protein sequence ID" value="ENSMLUP00000006348.2"/>
    <property type="gene ID" value="ENSMLUG00000006946.2"/>
</dbReference>
<evidence type="ECO:0000256" key="3">
    <source>
        <dbReference type="ARBA" id="ARBA00022426"/>
    </source>
</evidence>
<dbReference type="GO" id="GO:0046872">
    <property type="term" value="F:metal ion binding"/>
    <property type="evidence" value="ECO:0007669"/>
    <property type="project" value="UniProtKB-KW"/>
</dbReference>
<feature type="binding site" evidence="15">
    <location>
        <position position="294"/>
    </location>
    <ligand>
        <name>cyanocob(III)alamin</name>
        <dbReference type="ChEBI" id="CHEBI:17439"/>
    </ligand>
</feature>
<dbReference type="PANTHER" id="PTHR10559:SF14">
    <property type="entry name" value="TRANSCOBALAMIN-2"/>
    <property type="match status" value="1"/>
</dbReference>
<dbReference type="InterPro" id="IPR051588">
    <property type="entry name" value="Cobalamin_Transport"/>
</dbReference>
<dbReference type="STRING" id="59463.ENSMLUP00000006348"/>
<reference evidence="18" key="2">
    <citation type="submission" date="2025-08" db="UniProtKB">
        <authorList>
            <consortium name="Ensembl"/>
        </authorList>
    </citation>
    <scope>IDENTIFICATION</scope>
</reference>
<accession>G1P866</accession>
<gene>
    <name evidence="18" type="primary">TCN2</name>
</gene>
<dbReference type="SUPFAM" id="SSF81853">
    <property type="entry name" value="Family 10 polysaccharide lyase"/>
    <property type="match status" value="1"/>
</dbReference>
<dbReference type="HOGENOM" id="CLU_052188_1_0_1"/>
<keyword evidence="8" id="KW-0406">Ion transport</keyword>
<dbReference type="Gene3D" id="2.170.130.30">
    <property type="match status" value="1"/>
</dbReference>
<dbReference type="Proteomes" id="UP000001074">
    <property type="component" value="Unassembled WGS sequence"/>
</dbReference>
<comment type="subunit">
    <text evidence="12">Interacts with CD320 (via LDL-receptor class A domains).</text>
</comment>
<feature type="binding site" evidence="15">
    <location>
        <position position="412"/>
    </location>
    <ligand>
        <name>cyanocob(III)alamin</name>
        <dbReference type="ChEBI" id="CHEBI:17439"/>
    </ligand>
</feature>
<reference evidence="18" key="3">
    <citation type="submission" date="2025-09" db="UniProtKB">
        <authorList>
            <consortium name="Ensembl"/>
        </authorList>
    </citation>
    <scope>IDENTIFICATION</scope>
</reference>
<feature type="binding site" evidence="15">
    <location>
        <begin position="152"/>
        <end position="156"/>
    </location>
    <ligand>
        <name>cyanocob(III)alamin</name>
        <dbReference type="ChEBI" id="CHEBI:17439"/>
    </ligand>
</feature>
<dbReference type="InterPro" id="IPR002157">
    <property type="entry name" value="Cbl-bd_prot"/>
</dbReference>
<evidence type="ECO:0000256" key="6">
    <source>
        <dbReference type="ARBA" id="ARBA00022723"/>
    </source>
</evidence>
<protein>
    <recommendedName>
        <fullName evidence="13">Transcobalamin-2</fullName>
    </recommendedName>
    <alternativeName>
        <fullName evidence="14">Transcobalamin II</fullName>
    </alternativeName>
</protein>
<dbReference type="GO" id="GO:0031419">
    <property type="term" value="F:cobalamin binding"/>
    <property type="evidence" value="ECO:0007669"/>
    <property type="project" value="Ensembl"/>
</dbReference>
<dbReference type="PANTHER" id="PTHR10559">
    <property type="entry name" value="TRANSCOBALAMIN-1/GASTRIC INTRINSIC FACTOR"/>
    <property type="match status" value="1"/>
</dbReference>
<keyword evidence="9 16" id="KW-1015">Disulfide bond</keyword>
<dbReference type="AlphaFoldDB" id="G1P866"/>
<evidence type="ECO:0000256" key="16">
    <source>
        <dbReference type="PIRSR" id="PIRSR602157-2"/>
    </source>
</evidence>
<dbReference type="OMA" id="QCVKDSG"/>
<evidence type="ECO:0000256" key="7">
    <source>
        <dbReference type="ARBA" id="ARBA00022729"/>
    </source>
</evidence>
<name>G1P866_MYOLU</name>
<feature type="disulfide bond" evidence="16">
    <location>
        <begin position="21"/>
        <end position="270"/>
    </location>
</feature>
<feature type="binding site" evidence="15">
    <location>
        <begin position="387"/>
        <end position="388"/>
    </location>
    <ligand>
        <name>cyanocob(III)alamin</name>
        <dbReference type="ChEBI" id="CHEBI:17439"/>
    </ligand>
</feature>
<feature type="binding site" evidence="15">
    <location>
        <position position="245"/>
    </location>
    <ligand>
        <name>cyanocob(III)alamin</name>
        <dbReference type="ChEBI" id="CHEBI:17439"/>
    </ligand>
</feature>
<evidence type="ECO:0000256" key="1">
    <source>
        <dbReference type="ARBA" id="ARBA00004613"/>
    </source>
</evidence>
<keyword evidence="19" id="KW-1185">Reference proteome</keyword>
<dbReference type="Gene3D" id="1.50.10.20">
    <property type="match status" value="1"/>
</dbReference>
<evidence type="ECO:0000256" key="8">
    <source>
        <dbReference type="ARBA" id="ARBA00023065"/>
    </source>
</evidence>
<evidence type="ECO:0000256" key="9">
    <source>
        <dbReference type="ARBA" id="ARBA00023157"/>
    </source>
</evidence>
<feature type="binding site" evidence="15">
    <location>
        <position position="197"/>
    </location>
    <ligand>
        <name>cyanocob(III)alamin</name>
        <dbReference type="ChEBI" id="CHEBI:17439"/>
    </ligand>
</feature>
<proteinExistence type="inferred from homology"/>
<keyword evidence="5" id="KW-0964">Secreted</keyword>
<dbReference type="GO" id="GO:0009897">
    <property type="term" value="C:external side of plasma membrane"/>
    <property type="evidence" value="ECO:0007669"/>
    <property type="project" value="Ensembl"/>
</dbReference>
<evidence type="ECO:0000313" key="18">
    <source>
        <dbReference type="Ensembl" id="ENSMLUP00000006348.2"/>
    </source>
</evidence>
<feature type="chain" id="PRO_5003417491" description="Transcobalamin-2" evidence="17">
    <location>
        <begin position="19"/>
        <end position="434"/>
    </location>
</feature>
<dbReference type="GO" id="GO:0005615">
    <property type="term" value="C:extracellular space"/>
    <property type="evidence" value="ECO:0007669"/>
    <property type="project" value="Ensembl"/>
</dbReference>
<evidence type="ECO:0000313" key="19">
    <source>
        <dbReference type="Proteomes" id="UP000001074"/>
    </source>
</evidence>
<keyword evidence="7 17" id="KW-0732">Signal</keyword>
<feature type="disulfide bond" evidence="16">
    <location>
        <begin position="165"/>
        <end position="208"/>
    </location>
</feature>
<feature type="binding site" evidence="15">
    <location>
        <begin position="402"/>
        <end position="404"/>
    </location>
    <ligand>
        <name>cyanocob(III)alamin</name>
        <dbReference type="ChEBI" id="CHEBI:17439"/>
    </ligand>
</feature>
<evidence type="ECO:0000256" key="11">
    <source>
        <dbReference type="ARBA" id="ARBA00037184"/>
    </source>
</evidence>
<evidence type="ECO:0000256" key="14">
    <source>
        <dbReference type="ARBA" id="ARBA00041463"/>
    </source>
</evidence>
<evidence type="ECO:0000256" key="15">
    <source>
        <dbReference type="PIRSR" id="PIRSR602157-1"/>
    </source>
</evidence>
<reference evidence="18 19" key="1">
    <citation type="journal article" date="2011" name="Nature">
        <title>A high-resolution map of human evolutionary constraint using 29 mammals.</title>
        <authorList>
            <person name="Lindblad-Toh K."/>
            <person name="Garber M."/>
            <person name="Zuk O."/>
            <person name="Lin M.F."/>
            <person name="Parker B.J."/>
            <person name="Washietl S."/>
            <person name="Kheradpour P."/>
            <person name="Ernst J."/>
            <person name="Jordan G."/>
            <person name="Mauceli E."/>
            <person name="Ward L.D."/>
            <person name="Lowe C.B."/>
            <person name="Holloway A.K."/>
            <person name="Clamp M."/>
            <person name="Gnerre S."/>
            <person name="Alfoldi J."/>
            <person name="Beal K."/>
            <person name="Chang J."/>
            <person name="Clawson H."/>
            <person name="Cuff J."/>
            <person name="Di Palma F."/>
            <person name="Fitzgerald S."/>
            <person name="Flicek P."/>
            <person name="Guttman M."/>
            <person name="Hubisz M.J."/>
            <person name="Jaffe D.B."/>
            <person name="Jungreis I."/>
            <person name="Kent W.J."/>
            <person name="Kostka D."/>
            <person name="Lara M."/>
            <person name="Martins A.L."/>
            <person name="Massingham T."/>
            <person name="Moltke I."/>
            <person name="Raney B.J."/>
            <person name="Rasmussen M.D."/>
            <person name="Robinson J."/>
            <person name="Stark A."/>
            <person name="Vilella A.J."/>
            <person name="Wen J."/>
            <person name="Xie X."/>
            <person name="Zody M.C."/>
            <person name="Baldwin J."/>
            <person name="Bloom T."/>
            <person name="Chin C.W."/>
            <person name="Heiman D."/>
            <person name="Nicol R."/>
            <person name="Nusbaum C."/>
            <person name="Young S."/>
            <person name="Wilkinson J."/>
            <person name="Worley K.C."/>
            <person name="Kovar C.L."/>
            <person name="Muzny D.M."/>
            <person name="Gibbs R.A."/>
            <person name="Cree A."/>
            <person name="Dihn H.H."/>
            <person name="Fowler G."/>
            <person name="Jhangiani S."/>
            <person name="Joshi V."/>
            <person name="Lee S."/>
            <person name="Lewis L.R."/>
            <person name="Nazareth L.V."/>
            <person name="Okwuonu G."/>
            <person name="Santibanez J."/>
            <person name="Warren W.C."/>
            <person name="Mardis E.R."/>
            <person name="Weinstock G.M."/>
            <person name="Wilson R.K."/>
            <person name="Delehaunty K."/>
            <person name="Dooling D."/>
            <person name="Fronik C."/>
            <person name="Fulton L."/>
            <person name="Fulton B."/>
            <person name="Graves T."/>
            <person name="Minx P."/>
            <person name="Sodergren E."/>
            <person name="Birney E."/>
            <person name="Margulies E.H."/>
            <person name="Herrero J."/>
            <person name="Green E.D."/>
            <person name="Haussler D."/>
            <person name="Siepel A."/>
            <person name="Goldman N."/>
            <person name="Pollard K.S."/>
            <person name="Pedersen J.S."/>
            <person name="Lander E.S."/>
            <person name="Kellis M."/>
        </authorList>
    </citation>
    <scope>NUCLEOTIDE SEQUENCE [LARGE SCALE GENOMIC DNA]</scope>
</reference>
<dbReference type="EMBL" id="AAPE02050785">
    <property type="status" value="NOT_ANNOTATED_CDS"/>
    <property type="molecule type" value="Genomic_DNA"/>
</dbReference>
<evidence type="ECO:0000256" key="4">
    <source>
        <dbReference type="ARBA" id="ARBA00022448"/>
    </source>
</evidence>
<organism evidence="18 19">
    <name type="scientific">Myotis lucifugus</name>
    <name type="common">Little brown bat</name>
    <dbReference type="NCBI Taxonomy" id="59463"/>
    <lineage>
        <taxon>Eukaryota</taxon>
        <taxon>Metazoa</taxon>
        <taxon>Chordata</taxon>
        <taxon>Craniata</taxon>
        <taxon>Vertebrata</taxon>
        <taxon>Euteleostomi</taxon>
        <taxon>Mammalia</taxon>
        <taxon>Eutheria</taxon>
        <taxon>Laurasiatheria</taxon>
        <taxon>Chiroptera</taxon>
        <taxon>Yangochiroptera</taxon>
        <taxon>Vespertilionidae</taxon>
        <taxon>Myotis</taxon>
    </lineage>
</organism>
<feature type="signal peptide" evidence="17">
    <location>
        <begin position="1"/>
        <end position="18"/>
    </location>
</feature>
<dbReference type="GeneTree" id="ENSGT00530000063370"/>
<dbReference type="FunCoup" id="G1P866">
    <property type="interactions" value="319"/>
</dbReference>
<dbReference type="GO" id="GO:0140104">
    <property type="term" value="F:molecular carrier activity"/>
    <property type="evidence" value="ECO:0007669"/>
    <property type="project" value="Ensembl"/>
</dbReference>
<comment type="function">
    <text evidence="11">Primary vitamin B12-binding and transport protein. Delivers cobalamin to cells.</text>
</comment>
<dbReference type="GO" id="GO:0140355">
    <property type="term" value="F:cargo receptor ligand activity"/>
    <property type="evidence" value="ECO:0007669"/>
    <property type="project" value="Ensembl"/>
</dbReference>
<comment type="subcellular location">
    <subcellularLocation>
        <location evidence="1">Secreted</location>
    </subcellularLocation>
</comment>
<keyword evidence="4" id="KW-0813">Transport</keyword>
<sequence>MGRLGALLLLLGALGALADICNIPEVDSSLVQSLGQRLLPWMDQLSLEHLNPSIYVGLRLSSVEASTKEAFYLHSLKVDYQQSLLRHAPSDDSSDLQAKPSMGQLALYMLALKANCEFIGGHKGDRLVSLLKRFLEDEKRSIGHDHKGQPHTSYYQYGLSILALCVHQKRVHDSVVGKLLYAVEHDHHLHQGHLSVDTVAVAGLAFTCLQRSNLNSDLRHRITLAIRTAQEKVLKAQTPEGYFGNVYSTPLALQLLMTSPMPGAELGTACLNARAALLASLQDGAFQNALMISQLLPVLNHKSYVDLISPDCLAPRGTVALEPATVTPSLMQVPEFIHVMLKVPSVWPPYRHTISVPAGSSLEDVLMKAQELGGFMYGTQASLSGPYLTSVMGKEVGEREFWQLIRAPDTPLQQGIADYRPKDGETIELRLVTW</sequence>
<dbReference type="GO" id="GO:0015889">
    <property type="term" value="P:cobalamin transport"/>
    <property type="evidence" value="ECO:0007669"/>
    <property type="project" value="Ensembl"/>
</dbReference>
<dbReference type="GO" id="GO:0006824">
    <property type="term" value="P:cobalt ion transport"/>
    <property type="evidence" value="ECO:0007669"/>
    <property type="project" value="UniProtKB-KW"/>
</dbReference>
<keyword evidence="3" id="KW-0171">Cobalt transport</keyword>
<evidence type="ECO:0000256" key="2">
    <source>
        <dbReference type="ARBA" id="ARBA00006449"/>
    </source>
</evidence>
<dbReference type="eggNOG" id="ENOG502QSED">
    <property type="taxonomic scope" value="Eukaryota"/>
</dbReference>
<dbReference type="InParanoid" id="G1P866"/>
<feature type="binding site" evidence="15">
    <location>
        <position position="434"/>
    </location>
    <ligand>
        <name>cyanocob(III)alamin</name>
        <dbReference type="ChEBI" id="CHEBI:17439"/>
    </ligand>
</feature>
<keyword evidence="10 15" id="KW-0170">Cobalt</keyword>
<dbReference type="Pfam" id="PF01122">
    <property type="entry name" value="Cobalamin_bind"/>
    <property type="match status" value="1"/>
</dbReference>
<keyword evidence="6" id="KW-0479">Metal-binding</keyword>
<comment type="similarity">
    <text evidence="2">Belongs to the eukaryotic cobalamin transport proteins family.</text>
</comment>
<evidence type="ECO:0000256" key="13">
    <source>
        <dbReference type="ARBA" id="ARBA00040958"/>
    </source>
</evidence>
<evidence type="ECO:0000256" key="10">
    <source>
        <dbReference type="ARBA" id="ARBA00023285"/>
    </source>
</evidence>
<evidence type="ECO:0000256" key="5">
    <source>
        <dbReference type="ARBA" id="ARBA00022525"/>
    </source>
</evidence>
<evidence type="ECO:0000256" key="17">
    <source>
        <dbReference type="SAM" id="SignalP"/>
    </source>
</evidence>